<sequence>MSLSCSLLGVFVLLVAVLWGTLVRPIPAQGSAITCRQYPSLCNLELSPGEALSPSDGAFPVGRWKAGSASLDAIHTHKGAVARLFQLKQWAFMSVASQHHFLCITPVQFGYIEDLYVYLADRHTGTKLFEYQWRLPLGSLLGLGTLEISPTSTSGCTSHRGWGENRLSICFADEKWFIDVDVTSGGKTLKARVQVHKDPEALILWYPLGGECAEVNGTGPCVSHQPGYVHKEAGMRATGTYSLDLEETHLEQGVAVFDWTKSFAKRETRWRWVSLACAACRVQVTDGESSTYSTSKRVGLSLSKLVYDVVDGDIGAYSTENVMWVDGLVAPIHMDIHVHVPVGAEATDQWTVRGSGGGWKVNLTFTPHGLREDHTGHKELGILSQFQQPYGTFEGSLEGPWSNGTVYKVVIEDEYGIVESHWAIW</sequence>
<feature type="chain" id="PRO_5031211571" description="AttH domain-containing protein" evidence="1">
    <location>
        <begin position="29"/>
        <end position="425"/>
    </location>
</feature>
<feature type="signal peptide" evidence="1">
    <location>
        <begin position="1"/>
        <end position="28"/>
    </location>
</feature>
<protein>
    <recommendedName>
        <fullName evidence="3">AttH domain-containing protein</fullName>
    </recommendedName>
</protein>
<gene>
    <name evidence="2" type="ORF">NSCI0253_LOCUS8688</name>
</gene>
<dbReference type="Pfam" id="PF10974">
    <property type="entry name" value="DUF2804"/>
    <property type="match status" value="1"/>
</dbReference>
<evidence type="ECO:0000256" key="1">
    <source>
        <dbReference type="SAM" id="SignalP"/>
    </source>
</evidence>
<accession>A0A7S1EZ70</accession>
<keyword evidence="1" id="KW-0732">Signal</keyword>
<reference evidence="2" key="1">
    <citation type="submission" date="2021-01" db="EMBL/GenBank/DDBJ databases">
        <authorList>
            <person name="Corre E."/>
            <person name="Pelletier E."/>
            <person name="Niang G."/>
            <person name="Scheremetjew M."/>
            <person name="Finn R."/>
            <person name="Kale V."/>
            <person name="Holt S."/>
            <person name="Cochrane G."/>
            <person name="Meng A."/>
            <person name="Brown T."/>
            <person name="Cohen L."/>
        </authorList>
    </citation>
    <scope>NUCLEOTIDE SEQUENCE</scope>
</reference>
<evidence type="ECO:0000313" key="2">
    <source>
        <dbReference type="EMBL" id="CAD8834340.1"/>
    </source>
</evidence>
<dbReference type="AlphaFoldDB" id="A0A7S1EZ70"/>
<dbReference type="PANTHER" id="PTHR35868:SF4">
    <property type="entry name" value="DUF2804 DOMAIN-CONTAINING PROTEIN"/>
    <property type="match status" value="1"/>
</dbReference>
<proteinExistence type="predicted"/>
<evidence type="ECO:0008006" key="3">
    <source>
        <dbReference type="Google" id="ProtNLM"/>
    </source>
</evidence>
<organism evidence="2">
    <name type="scientific">Noctiluca scintillans</name>
    <name type="common">Sea sparkle</name>
    <name type="synonym">Red tide dinoflagellate</name>
    <dbReference type="NCBI Taxonomy" id="2966"/>
    <lineage>
        <taxon>Eukaryota</taxon>
        <taxon>Sar</taxon>
        <taxon>Alveolata</taxon>
        <taxon>Dinophyceae</taxon>
        <taxon>Noctilucales</taxon>
        <taxon>Noctilucaceae</taxon>
        <taxon>Noctiluca</taxon>
    </lineage>
</organism>
<dbReference type="PANTHER" id="PTHR35868">
    <property type="entry name" value="DUF2804 DOMAIN-CONTAINING PROTEIN-RELATED"/>
    <property type="match status" value="1"/>
</dbReference>
<dbReference type="InterPro" id="IPR021243">
    <property type="entry name" value="DUF2804"/>
</dbReference>
<dbReference type="EMBL" id="HBFQ01012408">
    <property type="protein sequence ID" value="CAD8834340.1"/>
    <property type="molecule type" value="Transcribed_RNA"/>
</dbReference>
<name>A0A7S1EZ70_NOCSC</name>